<dbReference type="Gene3D" id="2.40.33.20">
    <property type="entry name" value="PK beta-barrel domain-like"/>
    <property type="match status" value="1"/>
</dbReference>
<evidence type="ECO:0000259" key="1">
    <source>
        <dbReference type="PROSITE" id="PS51340"/>
    </source>
</evidence>
<dbReference type="InterPro" id="IPR011037">
    <property type="entry name" value="Pyrv_Knase-like_insert_dom_sf"/>
</dbReference>
<dbReference type="GO" id="GO:0030151">
    <property type="term" value="F:molybdenum ion binding"/>
    <property type="evidence" value="ECO:0007669"/>
    <property type="project" value="InterPro"/>
</dbReference>
<evidence type="ECO:0000313" key="3">
    <source>
        <dbReference type="Proteomes" id="UP000189796"/>
    </source>
</evidence>
<dbReference type="InterPro" id="IPR005303">
    <property type="entry name" value="MOCOS_middle"/>
</dbReference>
<dbReference type="AlphaFoldDB" id="A0A1M5VG81"/>
<dbReference type="SUPFAM" id="SSF50800">
    <property type="entry name" value="PK beta-barrel domain-like"/>
    <property type="match status" value="1"/>
</dbReference>
<sequence>MTSMVGTIGAIMRFPVKSLLGETLNECAITLEGLEGDRTHALVDALTGKIASAKQPNLWRHLLAYAASTATSAPLSIVISDAEGNQIPHGDPDFGEKLSKLLGREVRLIDVRPAGIELNRARPDEVMTQGLDATVTQDVLAIAGAAPIGGFFDFAPLHLMTTASLDVIRAAAPDASIEADRYRPNLVIETLPSMAFAENHWIGRQIRIGDSVRIEVIAPTPRCAVPMLVHGSLPYSREAVAGVNKLNQVEFPMLGPGTFPCLGAYATVLATGPVRCGDQVVLD</sequence>
<dbReference type="PROSITE" id="PS51340">
    <property type="entry name" value="MOSC"/>
    <property type="match status" value="1"/>
</dbReference>
<proteinExistence type="predicted"/>
<dbReference type="Pfam" id="PF03473">
    <property type="entry name" value="MOSC"/>
    <property type="match status" value="1"/>
</dbReference>
<feature type="domain" description="MOSC" evidence="1">
    <location>
        <begin position="121"/>
        <end position="283"/>
    </location>
</feature>
<gene>
    <name evidence="2" type="ORF">SAMN05443248_5952</name>
</gene>
<organism evidence="2 3">
    <name type="scientific">Bradyrhizobium erythrophlei</name>
    <dbReference type="NCBI Taxonomy" id="1437360"/>
    <lineage>
        <taxon>Bacteria</taxon>
        <taxon>Pseudomonadati</taxon>
        <taxon>Pseudomonadota</taxon>
        <taxon>Alphaproteobacteria</taxon>
        <taxon>Hyphomicrobiales</taxon>
        <taxon>Nitrobacteraceae</taxon>
        <taxon>Bradyrhizobium</taxon>
    </lineage>
</organism>
<dbReference type="EMBL" id="LT670817">
    <property type="protein sequence ID" value="SHH74236.1"/>
    <property type="molecule type" value="Genomic_DNA"/>
</dbReference>
<evidence type="ECO:0000313" key="2">
    <source>
        <dbReference type="EMBL" id="SHH74236.1"/>
    </source>
</evidence>
<dbReference type="Pfam" id="PF03476">
    <property type="entry name" value="MOSC_N"/>
    <property type="match status" value="1"/>
</dbReference>
<dbReference type="GO" id="GO:0030170">
    <property type="term" value="F:pyridoxal phosphate binding"/>
    <property type="evidence" value="ECO:0007669"/>
    <property type="project" value="InterPro"/>
</dbReference>
<reference evidence="2 3" key="1">
    <citation type="submission" date="2016-11" db="EMBL/GenBank/DDBJ databases">
        <authorList>
            <person name="Jaros S."/>
            <person name="Januszkiewicz K."/>
            <person name="Wedrychowicz H."/>
        </authorList>
    </citation>
    <scope>NUCLEOTIDE SEQUENCE [LARGE SCALE GENOMIC DNA]</scope>
    <source>
        <strain evidence="2 3">GAS138</strain>
    </source>
</reference>
<dbReference type="GO" id="GO:0003824">
    <property type="term" value="F:catalytic activity"/>
    <property type="evidence" value="ECO:0007669"/>
    <property type="project" value="InterPro"/>
</dbReference>
<protein>
    <recommendedName>
        <fullName evidence="1">MOSC domain-containing protein</fullName>
    </recommendedName>
</protein>
<dbReference type="Proteomes" id="UP000189796">
    <property type="component" value="Chromosome I"/>
</dbReference>
<name>A0A1M5VG81_9BRAD</name>
<accession>A0A1M5VG81</accession>
<dbReference type="InterPro" id="IPR005302">
    <property type="entry name" value="MoCF_Sase_C"/>
</dbReference>